<organism evidence="6 7">
    <name type="scientific">Rhodovulum bhavnagarense</name>
    <dbReference type="NCBI Taxonomy" id="992286"/>
    <lineage>
        <taxon>Bacteria</taxon>
        <taxon>Pseudomonadati</taxon>
        <taxon>Pseudomonadota</taxon>
        <taxon>Alphaproteobacteria</taxon>
        <taxon>Rhodobacterales</taxon>
        <taxon>Paracoccaceae</taxon>
        <taxon>Rhodovulum</taxon>
    </lineage>
</organism>
<accession>A0A4R2RKJ8</accession>
<proteinExistence type="inferred from homology"/>
<reference evidence="6 7" key="1">
    <citation type="submission" date="2019-03" db="EMBL/GenBank/DDBJ databases">
        <title>Genomic Encyclopedia of Type Strains, Phase IV (KMG-IV): sequencing the most valuable type-strain genomes for metagenomic binning, comparative biology and taxonomic classification.</title>
        <authorList>
            <person name="Goeker M."/>
        </authorList>
    </citation>
    <scope>NUCLEOTIDE SEQUENCE [LARGE SCALE GENOMIC DNA]</scope>
    <source>
        <strain evidence="6 7">DSM 24766</strain>
    </source>
</reference>
<comment type="similarity">
    <text evidence="1">Belongs to the glycosyltransferase 2 family.</text>
</comment>
<comment type="caution">
    <text evidence="6">The sequence shown here is derived from an EMBL/GenBank/DDBJ whole genome shotgun (WGS) entry which is preliminary data.</text>
</comment>
<dbReference type="SUPFAM" id="SSF53448">
    <property type="entry name" value="Nucleotide-diphospho-sugar transferases"/>
    <property type="match status" value="1"/>
</dbReference>
<evidence type="ECO:0000313" key="7">
    <source>
        <dbReference type="Proteomes" id="UP000295050"/>
    </source>
</evidence>
<dbReference type="InterPro" id="IPR050834">
    <property type="entry name" value="Glycosyltransf_2"/>
</dbReference>
<evidence type="ECO:0000259" key="5">
    <source>
        <dbReference type="Pfam" id="PF00535"/>
    </source>
</evidence>
<gene>
    <name evidence="6" type="ORF">EV663_11117</name>
</gene>
<dbReference type="Proteomes" id="UP000295050">
    <property type="component" value="Unassembled WGS sequence"/>
</dbReference>
<keyword evidence="7" id="KW-1185">Reference proteome</keyword>
<evidence type="ECO:0000256" key="1">
    <source>
        <dbReference type="ARBA" id="ARBA00006739"/>
    </source>
</evidence>
<evidence type="ECO:0000313" key="6">
    <source>
        <dbReference type="EMBL" id="TCP60231.1"/>
    </source>
</evidence>
<protein>
    <submittedName>
        <fullName evidence="6">Glycosyltransferase involved in cell wall biosynthesis</fullName>
    </submittedName>
</protein>
<evidence type="ECO:0000256" key="4">
    <source>
        <dbReference type="SAM" id="MobiDB-lite"/>
    </source>
</evidence>
<dbReference type="Pfam" id="PF00535">
    <property type="entry name" value="Glycos_transf_2"/>
    <property type="match status" value="1"/>
</dbReference>
<evidence type="ECO:0000256" key="3">
    <source>
        <dbReference type="ARBA" id="ARBA00022679"/>
    </source>
</evidence>
<dbReference type="EMBL" id="SLXU01000011">
    <property type="protein sequence ID" value="TCP60231.1"/>
    <property type="molecule type" value="Genomic_DNA"/>
</dbReference>
<dbReference type="GO" id="GO:0016757">
    <property type="term" value="F:glycosyltransferase activity"/>
    <property type="evidence" value="ECO:0007669"/>
    <property type="project" value="UniProtKB-KW"/>
</dbReference>
<keyword evidence="3 6" id="KW-0808">Transferase</keyword>
<name>A0A4R2RKJ8_9RHOB</name>
<dbReference type="InterPro" id="IPR029044">
    <property type="entry name" value="Nucleotide-diphossugar_trans"/>
</dbReference>
<dbReference type="AlphaFoldDB" id="A0A4R2RKJ8"/>
<sequence>MITALPARPEKNAADAAAGGWRSGRFSPRVTGAPQRAQGRYGVLRMRDHTIPDTTARADETDRVTILMAVWNAGKTLDPQLHSILDQTHANWHILAADDGSSDDSPQTLARFAAAHPGRLTPLCGPRNGAARNFVFLLREAGRREGATGWIAFCDQDDVWLPGKLARGIAALSSLPEGQPALYCSRTWVTDFDLKARRLSAARPRPPGFRNALVQNIASGNTTLLNPAAAQLVCAAAQEVTELVVHDWWVYQLVTGAGGTVVHDDEPTLLYRQHPGNQIGANDHLRARLKRIGQLLRGDFREWNRVNIAALRASAHRLTPANRALLDRFAAAHDAPLVSRLRLLSGMGLYRQSRAAQLALWLAALLGRL</sequence>
<evidence type="ECO:0000256" key="2">
    <source>
        <dbReference type="ARBA" id="ARBA00022676"/>
    </source>
</evidence>
<feature type="region of interest" description="Disordered" evidence="4">
    <location>
        <begin position="1"/>
        <end position="37"/>
    </location>
</feature>
<dbReference type="InterPro" id="IPR001173">
    <property type="entry name" value="Glyco_trans_2-like"/>
</dbReference>
<keyword evidence="2" id="KW-0328">Glycosyltransferase</keyword>
<feature type="domain" description="Glycosyltransferase 2-like" evidence="5">
    <location>
        <begin position="65"/>
        <end position="176"/>
    </location>
</feature>
<dbReference type="Gene3D" id="3.90.550.10">
    <property type="entry name" value="Spore Coat Polysaccharide Biosynthesis Protein SpsA, Chain A"/>
    <property type="match status" value="1"/>
</dbReference>
<dbReference type="PANTHER" id="PTHR43685">
    <property type="entry name" value="GLYCOSYLTRANSFERASE"/>
    <property type="match status" value="1"/>
</dbReference>
<dbReference type="PANTHER" id="PTHR43685:SF5">
    <property type="entry name" value="GLYCOSYLTRANSFERASE EPSE-RELATED"/>
    <property type="match status" value="1"/>
</dbReference>